<feature type="non-terminal residue" evidence="1">
    <location>
        <position position="1"/>
    </location>
</feature>
<evidence type="ECO:0008006" key="3">
    <source>
        <dbReference type="Google" id="ProtNLM"/>
    </source>
</evidence>
<name>A0AAW5EHB5_CAMJU</name>
<dbReference type="Proteomes" id="UP001199644">
    <property type="component" value="Unassembled WGS sequence"/>
</dbReference>
<accession>A0AAW5EHB5</accession>
<comment type="caution">
    <text evidence="1">The sequence shown here is derived from an EMBL/GenBank/DDBJ whole genome shotgun (WGS) entry which is preliminary data.</text>
</comment>
<sequence length="127" mass="14178">QDQIKEELAQLDELEYDIDSDDSIKVLEDFKEEPILDDKDLPNNDEEIVVPKLQINDFDSLKESDIQEALGEEISTLEDNKSEKLKIKEDQLASEAGEEIVNELSQSIAGAITSSIKDDTLKAALKG</sequence>
<organism evidence="1 2">
    <name type="scientific">Campylobacter jejuni</name>
    <dbReference type="NCBI Taxonomy" id="197"/>
    <lineage>
        <taxon>Bacteria</taxon>
        <taxon>Pseudomonadati</taxon>
        <taxon>Campylobacterota</taxon>
        <taxon>Epsilonproteobacteria</taxon>
        <taxon>Campylobacterales</taxon>
        <taxon>Campylobacteraceae</taxon>
        <taxon>Campylobacter</taxon>
    </lineage>
</organism>
<reference evidence="1" key="1">
    <citation type="submission" date="2021-12" db="EMBL/GenBank/DDBJ databases">
        <title>Prevalence of phenicol resistance gene fexA in Campylobacter isolated from poultry supply chain.</title>
        <authorList>
            <person name="Tang B."/>
            <person name="Zheng X."/>
            <person name="Lin J."/>
            <person name="Lin R."/>
            <person name="Yang H."/>
            <person name="Shen Z."/>
            <person name="Xia F."/>
        </authorList>
    </citation>
    <scope>NUCLEOTIDE SEQUENCE</scope>
    <source>
        <strain evidence="1">CJHN2011004</strain>
    </source>
</reference>
<dbReference type="AlphaFoldDB" id="A0AAW5EHB5"/>
<evidence type="ECO:0000313" key="1">
    <source>
        <dbReference type="EMBL" id="MCH3853252.1"/>
    </source>
</evidence>
<protein>
    <recommendedName>
        <fullName evidence="3">Highly acidic protein</fullName>
    </recommendedName>
</protein>
<proteinExistence type="predicted"/>
<evidence type="ECO:0000313" key="2">
    <source>
        <dbReference type="Proteomes" id="UP001199644"/>
    </source>
</evidence>
<feature type="non-terminal residue" evidence="1">
    <location>
        <position position="127"/>
    </location>
</feature>
<dbReference type="EMBL" id="JAJUOL010000795">
    <property type="protein sequence ID" value="MCH3853252.1"/>
    <property type="molecule type" value="Genomic_DNA"/>
</dbReference>
<gene>
    <name evidence="1" type="ORF">LZC39_14255</name>
</gene>